<proteinExistence type="inferred from homology"/>
<feature type="transmembrane region" description="Helical" evidence="9">
    <location>
        <begin position="127"/>
        <end position="149"/>
    </location>
</feature>
<dbReference type="GO" id="GO:0022857">
    <property type="term" value="F:transmembrane transporter activity"/>
    <property type="evidence" value="ECO:0007669"/>
    <property type="project" value="TreeGrafter"/>
</dbReference>
<protein>
    <submittedName>
        <fullName evidence="12">Putative D-glucuronide-specific TRAP transporter small transmembrane component</fullName>
    </submittedName>
    <submittedName>
        <fullName evidence="11">TRAP transporter small permease</fullName>
    </submittedName>
</protein>
<feature type="transmembrane region" description="Helical" evidence="9">
    <location>
        <begin position="47"/>
        <end position="65"/>
    </location>
</feature>
<dbReference type="AlphaFoldDB" id="A0A7Z1B1L5"/>
<evidence type="ECO:0000256" key="4">
    <source>
        <dbReference type="ARBA" id="ARBA00022519"/>
    </source>
</evidence>
<organism evidence="12 13">
    <name type="scientific">Bacillus paralicheniformis</name>
    <dbReference type="NCBI Taxonomy" id="1648923"/>
    <lineage>
        <taxon>Bacteria</taxon>
        <taxon>Bacillati</taxon>
        <taxon>Bacillota</taxon>
        <taxon>Bacilli</taxon>
        <taxon>Bacillales</taxon>
        <taxon>Bacillaceae</taxon>
        <taxon>Bacillus</taxon>
    </lineage>
</organism>
<evidence type="ECO:0000256" key="6">
    <source>
        <dbReference type="ARBA" id="ARBA00022989"/>
    </source>
</evidence>
<dbReference type="PANTHER" id="PTHR35011">
    <property type="entry name" value="2,3-DIKETO-L-GULONATE TRAP TRANSPORTER SMALL PERMEASE PROTEIN YIAM"/>
    <property type="match status" value="1"/>
</dbReference>
<evidence type="ECO:0000256" key="3">
    <source>
        <dbReference type="ARBA" id="ARBA00022475"/>
    </source>
</evidence>
<evidence type="ECO:0000256" key="7">
    <source>
        <dbReference type="ARBA" id="ARBA00023136"/>
    </source>
</evidence>
<evidence type="ECO:0000256" key="8">
    <source>
        <dbReference type="ARBA" id="ARBA00038436"/>
    </source>
</evidence>
<keyword evidence="2" id="KW-0813">Transport</keyword>
<dbReference type="InterPro" id="IPR007387">
    <property type="entry name" value="TRAP_DctQ"/>
</dbReference>
<reference evidence="11" key="2">
    <citation type="submission" date="2022-12" db="EMBL/GenBank/DDBJ databases">
        <title>Draft Genome Sequences of Bacillus licheniformis and Bacillus paralicheniformis strains isolated from Irish skim milk powders.</title>
        <authorList>
            <person name="Lourenco A."/>
            <person name="Li F."/>
            <person name="Geraldine D."/>
            <person name="Tobin J.T."/>
            <person name="Butler F."/>
            <person name="Jordan K."/>
            <person name="Obrien T."/>
        </authorList>
    </citation>
    <scope>NUCLEOTIDE SEQUENCE</scope>
    <source>
        <strain evidence="11">3370</strain>
    </source>
</reference>
<dbReference type="PANTHER" id="PTHR35011:SF2">
    <property type="entry name" value="2,3-DIKETO-L-GULONATE TRAP TRANSPORTER SMALL PERMEASE PROTEIN YIAM"/>
    <property type="match status" value="1"/>
</dbReference>
<gene>
    <name evidence="12" type="ORF">B4121_4498</name>
    <name evidence="11" type="ORF">PVN32_15000</name>
</gene>
<dbReference type="RefSeq" id="WP_026579627.1">
    <property type="nucleotide sequence ID" value="NZ_AP023088.1"/>
</dbReference>
<dbReference type="Proteomes" id="UP001216709">
    <property type="component" value="Unassembled WGS sequence"/>
</dbReference>
<comment type="caution">
    <text evidence="12">The sequence shown here is derived from an EMBL/GenBank/DDBJ whole genome shotgun (WGS) entry which is preliminary data.</text>
</comment>
<dbReference type="EMBL" id="JARAFO010000051">
    <property type="protein sequence ID" value="MDE1453479.1"/>
    <property type="molecule type" value="Genomic_DNA"/>
</dbReference>
<dbReference type="Pfam" id="PF04290">
    <property type="entry name" value="DctQ"/>
    <property type="match status" value="1"/>
</dbReference>
<dbReference type="GO" id="GO:0015740">
    <property type="term" value="P:C4-dicarboxylate transport"/>
    <property type="evidence" value="ECO:0007669"/>
    <property type="project" value="TreeGrafter"/>
</dbReference>
<dbReference type="EMBL" id="LKPO01000027">
    <property type="protein sequence ID" value="OLF87049.1"/>
    <property type="molecule type" value="Genomic_DNA"/>
</dbReference>
<keyword evidence="7 9" id="KW-0472">Membrane</keyword>
<feature type="domain" description="Tripartite ATP-independent periplasmic transporters DctQ component" evidence="10">
    <location>
        <begin position="23"/>
        <end position="149"/>
    </location>
</feature>
<keyword evidence="3" id="KW-1003">Cell membrane</keyword>
<name>A0A7Z1B1L5_9BACI</name>
<dbReference type="Proteomes" id="UP000185604">
    <property type="component" value="Unassembled WGS sequence"/>
</dbReference>
<evidence type="ECO:0000313" key="12">
    <source>
        <dbReference type="EMBL" id="OLF87049.1"/>
    </source>
</evidence>
<feature type="transmembrane region" description="Helical" evidence="9">
    <location>
        <begin position="12"/>
        <end position="32"/>
    </location>
</feature>
<evidence type="ECO:0000313" key="13">
    <source>
        <dbReference type="Proteomes" id="UP000185604"/>
    </source>
</evidence>
<feature type="transmembrane region" description="Helical" evidence="9">
    <location>
        <begin position="85"/>
        <end position="107"/>
    </location>
</feature>
<evidence type="ECO:0000256" key="9">
    <source>
        <dbReference type="SAM" id="Phobius"/>
    </source>
</evidence>
<dbReference type="InterPro" id="IPR055348">
    <property type="entry name" value="DctQ"/>
</dbReference>
<reference evidence="12 13" key="1">
    <citation type="journal article" date="2016" name="Front. Microbiol.">
        <title>High-Level Heat Resistance of Spores of Bacillus amyloliquefaciens and Bacillus licheniformis Results from the Presence of a spoVA Operon in a Tn1546 Transposon.</title>
        <authorList>
            <person name="Berendsen E.M."/>
            <person name="Koning R.A."/>
            <person name="Boekhorst J."/>
            <person name="de Jong A."/>
            <person name="Kuipers O.P."/>
            <person name="Wells-Bennik M.H."/>
        </authorList>
    </citation>
    <scope>NUCLEOTIDE SEQUENCE [LARGE SCALE GENOMIC DNA]</scope>
    <source>
        <strain evidence="12 13">B4121</strain>
    </source>
</reference>
<evidence type="ECO:0000256" key="1">
    <source>
        <dbReference type="ARBA" id="ARBA00004429"/>
    </source>
</evidence>
<keyword evidence="5 9" id="KW-0812">Transmembrane</keyword>
<keyword evidence="6 9" id="KW-1133">Transmembrane helix</keyword>
<comment type="similarity">
    <text evidence="8">Belongs to the TRAP transporter small permease family.</text>
</comment>
<accession>A0A7Z1B1L5</accession>
<evidence type="ECO:0000259" key="10">
    <source>
        <dbReference type="Pfam" id="PF04290"/>
    </source>
</evidence>
<comment type="subcellular location">
    <subcellularLocation>
        <location evidence="1">Cell inner membrane</location>
        <topology evidence="1">Multi-pass membrane protein</topology>
    </subcellularLocation>
</comment>
<dbReference type="GO" id="GO:0005886">
    <property type="term" value="C:plasma membrane"/>
    <property type="evidence" value="ECO:0007669"/>
    <property type="project" value="UniProtKB-SubCell"/>
</dbReference>
<sequence>MLALKKAVNKTIECLTCTLMAIMVLVAIWQVFTRYVLNSPSTFSEEFLRYSLIWISMLGGAYAFWKKKHLAIEFIVRKLPIKAAVFVHTFIQILLIAFALIVLVLGGSKAVITTMEQSSAALGIPVGFVYLSLPVAGILIIGYNLAGLYESLHEFNSKQKSGDDVKKAAKM</sequence>
<evidence type="ECO:0000256" key="2">
    <source>
        <dbReference type="ARBA" id="ARBA00022448"/>
    </source>
</evidence>
<evidence type="ECO:0000256" key="5">
    <source>
        <dbReference type="ARBA" id="ARBA00022692"/>
    </source>
</evidence>
<evidence type="ECO:0000313" key="11">
    <source>
        <dbReference type="EMBL" id="MDE1453479.1"/>
    </source>
</evidence>
<keyword evidence="4" id="KW-0997">Cell inner membrane</keyword>